<evidence type="ECO:0000313" key="3">
    <source>
        <dbReference type="Proteomes" id="UP001367676"/>
    </source>
</evidence>
<sequence length="130" mass="15180">MRFTNDPQKYVGTILNHVIEREEYEYRDINDLASTEDLLKQLILESSCKFNTDICKEISKAFFKKWKINPEEEWSEKIPININAAIHCQGVKHGITKYQNKLWTEHSTDYERDIILEALGCAKNSGSVKK</sequence>
<dbReference type="AlphaFoldDB" id="A0AAN9Y4S7"/>
<evidence type="ECO:0000313" key="2">
    <source>
        <dbReference type="EMBL" id="KAK7588217.1"/>
    </source>
</evidence>
<dbReference type="Proteomes" id="UP001367676">
    <property type="component" value="Unassembled WGS sequence"/>
</dbReference>
<proteinExistence type="predicted"/>
<evidence type="ECO:0000259" key="1">
    <source>
        <dbReference type="Pfam" id="PF11838"/>
    </source>
</evidence>
<reference evidence="2 3" key="1">
    <citation type="submission" date="2024-03" db="EMBL/GenBank/DDBJ databases">
        <title>Adaptation during the transition from Ophiocordyceps entomopathogen to insect associate is accompanied by gene loss and intensified selection.</title>
        <authorList>
            <person name="Ward C.M."/>
            <person name="Onetto C.A."/>
            <person name="Borneman A.R."/>
        </authorList>
    </citation>
    <scope>NUCLEOTIDE SEQUENCE [LARGE SCALE GENOMIC DNA]</scope>
    <source>
        <strain evidence="2">AWRI1</strain>
        <tissue evidence="2">Single Adult Female</tissue>
    </source>
</reference>
<name>A0AAN9Y4S7_9HEMI</name>
<keyword evidence="3" id="KW-1185">Reference proteome</keyword>
<feature type="domain" description="ERAP1-like C-terminal" evidence="1">
    <location>
        <begin position="8"/>
        <end position="127"/>
    </location>
</feature>
<accession>A0AAN9Y4S7</accession>
<comment type="caution">
    <text evidence="2">The sequence shown here is derived from an EMBL/GenBank/DDBJ whole genome shotgun (WGS) entry which is preliminary data.</text>
</comment>
<organism evidence="2 3">
    <name type="scientific">Parthenolecanium corni</name>
    <dbReference type="NCBI Taxonomy" id="536013"/>
    <lineage>
        <taxon>Eukaryota</taxon>
        <taxon>Metazoa</taxon>
        <taxon>Ecdysozoa</taxon>
        <taxon>Arthropoda</taxon>
        <taxon>Hexapoda</taxon>
        <taxon>Insecta</taxon>
        <taxon>Pterygota</taxon>
        <taxon>Neoptera</taxon>
        <taxon>Paraneoptera</taxon>
        <taxon>Hemiptera</taxon>
        <taxon>Sternorrhyncha</taxon>
        <taxon>Coccoidea</taxon>
        <taxon>Coccidae</taxon>
        <taxon>Parthenolecanium</taxon>
    </lineage>
</organism>
<protein>
    <recommendedName>
        <fullName evidence="1">ERAP1-like C-terminal domain-containing protein</fullName>
    </recommendedName>
</protein>
<dbReference type="InterPro" id="IPR024571">
    <property type="entry name" value="ERAP1-like_C_dom"/>
</dbReference>
<gene>
    <name evidence="2" type="ORF">V9T40_005462</name>
</gene>
<dbReference type="EMBL" id="JBBCAQ010000023">
    <property type="protein sequence ID" value="KAK7588217.1"/>
    <property type="molecule type" value="Genomic_DNA"/>
</dbReference>
<dbReference type="Gene3D" id="1.25.50.20">
    <property type="match status" value="1"/>
</dbReference>
<dbReference type="Pfam" id="PF11838">
    <property type="entry name" value="ERAP1_C"/>
    <property type="match status" value="1"/>
</dbReference>